<dbReference type="EMBL" id="KQ989528">
    <property type="protein sequence ID" value="KZV54389.1"/>
    <property type="molecule type" value="Genomic_DNA"/>
</dbReference>
<proteinExistence type="predicted"/>
<evidence type="ECO:0000313" key="1">
    <source>
        <dbReference type="EMBL" id="KZV54389.1"/>
    </source>
</evidence>
<gene>
    <name evidence="1" type="ORF">F511_18058</name>
</gene>
<name>A0A2Z7D762_9LAMI</name>
<accession>A0A2Z7D762</accession>
<dbReference type="AlphaFoldDB" id="A0A2Z7D762"/>
<protein>
    <submittedName>
        <fullName evidence="1">Polygalacturonase-like</fullName>
    </submittedName>
</protein>
<sequence>MKHRRLERSGSACNISRCLSVNLYRVGYAEEDVNASQHPCSARRKRRRLASAKEPVDAHIRFPDVNAGQLFYVATGTGFWKDFTREKSADGFRRPAGGRFDDVNVVLCVWDYACGVRPVDGLLVPTGYVGGILNQISAATGFIYRKTWSSIETSDPILRIISPHSSFVSRTLEHCSP</sequence>
<dbReference type="Proteomes" id="UP000250235">
    <property type="component" value="Unassembled WGS sequence"/>
</dbReference>
<organism evidence="1 2">
    <name type="scientific">Dorcoceras hygrometricum</name>
    <dbReference type="NCBI Taxonomy" id="472368"/>
    <lineage>
        <taxon>Eukaryota</taxon>
        <taxon>Viridiplantae</taxon>
        <taxon>Streptophyta</taxon>
        <taxon>Embryophyta</taxon>
        <taxon>Tracheophyta</taxon>
        <taxon>Spermatophyta</taxon>
        <taxon>Magnoliopsida</taxon>
        <taxon>eudicotyledons</taxon>
        <taxon>Gunneridae</taxon>
        <taxon>Pentapetalae</taxon>
        <taxon>asterids</taxon>
        <taxon>lamiids</taxon>
        <taxon>Lamiales</taxon>
        <taxon>Gesneriaceae</taxon>
        <taxon>Didymocarpoideae</taxon>
        <taxon>Trichosporeae</taxon>
        <taxon>Loxocarpinae</taxon>
        <taxon>Dorcoceras</taxon>
    </lineage>
</organism>
<evidence type="ECO:0000313" key="2">
    <source>
        <dbReference type="Proteomes" id="UP000250235"/>
    </source>
</evidence>
<reference evidence="1 2" key="1">
    <citation type="journal article" date="2015" name="Proc. Natl. Acad. Sci. U.S.A.">
        <title>The resurrection genome of Boea hygrometrica: A blueprint for survival of dehydration.</title>
        <authorList>
            <person name="Xiao L."/>
            <person name="Yang G."/>
            <person name="Zhang L."/>
            <person name="Yang X."/>
            <person name="Zhao S."/>
            <person name="Ji Z."/>
            <person name="Zhou Q."/>
            <person name="Hu M."/>
            <person name="Wang Y."/>
            <person name="Chen M."/>
            <person name="Xu Y."/>
            <person name="Jin H."/>
            <person name="Xiao X."/>
            <person name="Hu G."/>
            <person name="Bao F."/>
            <person name="Hu Y."/>
            <person name="Wan P."/>
            <person name="Li L."/>
            <person name="Deng X."/>
            <person name="Kuang T."/>
            <person name="Xiang C."/>
            <person name="Zhu J.K."/>
            <person name="Oliver M.J."/>
            <person name="He Y."/>
        </authorList>
    </citation>
    <scope>NUCLEOTIDE SEQUENCE [LARGE SCALE GENOMIC DNA]</scope>
    <source>
        <strain evidence="2">cv. XS01</strain>
    </source>
</reference>
<keyword evidence="2" id="KW-1185">Reference proteome</keyword>